<protein>
    <recommendedName>
        <fullName evidence="7">Gamma-glutamyl phosphate reductase</fullName>
        <shortName evidence="7">GPR</shortName>
        <ecNumber evidence="7">1.2.1.41</ecNumber>
    </recommendedName>
    <alternativeName>
        <fullName evidence="7">Glutamate-5-semialdehyde dehydrogenase</fullName>
    </alternativeName>
    <alternativeName>
        <fullName evidence="7">Glutamyl-gamma-semialdehyde dehydrogenase</fullName>
        <shortName evidence="7">GSA dehydrogenase</shortName>
    </alternativeName>
</protein>
<dbReference type="Proteomes" id="UP000199800">
    <property type="component" value="Unassembled WGS sequence"/>
</dbReference>
<comment type="function">
    <text evidence="7">Catalyzes the NADPH-dependent reduction of L-glutamate 5-phosphate into L-glutamate 5-semialdehyde and phosphate. The product spontaneously undergoes cyclization to form 1-pyrroline-5-carboxylate.</text>
</comment>
<dbReference type="Gene3D" id="3.40.309.10">
    <property type="entry name" value="Aldehyde Dehydrogenase, Chain A, domain 2"/>
    <property type="match status" value="1"/>
</dbReference>
<dbReference type="PROSITE" id="PS01223">
    <property type="entry name" value="PROA"/>
    <property type="match status" value="1"/>
</dbReference>
<comment type="similarity">
    <text evidence="7">Belongs to the gamma-glutamyl phosphate reductase family.</text>
</comment>
<dbReference type="FunFam" id="3.40.309.10:FF:000006">
    <property type="entry name" value="Gamma-glutamyl phosphate reductase"/>
    <property type="match status" value="1"/>
</dbReference>
<dbReference type="InterPro" id="IPR012134">
    <property type="entry name" value="Glu-5-SA_DH"/>
</dbReference>
<dbReference type="STRING" id="29364.SAMN04487772_12818"/>
<evidence type="ECO:0000256" key="3">
    <source>
        <dbReference type="ARBA" id="ARBA00022650"/>
    </source>
</evidence>
<keyword evidence="3 7" id="KW-0641">Proline biosynthesis</keyword>
<comment type="catalytic activity">
    <reaction evidence="6 7">
        <text>L-glutamate 5-semialdehyde + phosphate + NADP(+) = L-glutamyl 5-phosphate + NADPH + H(+)</text>
        <dbReference type="Rhea" id="RHEA:19541"/>
        <dbReference type="ChEBI" id="CHEBI:15378"/>
        <dbReference type="ChEBI" id="CHEBI:43474"/>
        <dbReference type="ChEBI" id="CHEBI:57783"/>
        <dbReference type="ChEBI" id="CHEBI:58066"/>
        <dbReference type="ChEBI" id="CHEBI:58274"/>
        <dbReference type="ChEBI" id="CHEBI:58349"/>
        <dbReference type="EC" id="1.2.1.41"/>
    </reaction>
</comment>
<dbReference type="PANTHER" id="PTHR11063:SF8">
    <property type="entry name" value="DELTA-1-PYRROLINE-5-CARBOXYLATE SYNTHASE"/>
    <property type="match status" value="1"/>
</dbReference>
<accession>A0A1I0F692</accession>
<gene>
    <name evidence="7" type="primary">proA</name>
    <name evidence="9" type="ORF">SAMN04487772_12818</name>
</gene>
<proteinExistence type="inferred from homology"/>
<dbReference type="Pfam" id="PF00171">
    <property type="entry name" value="Aldedh"/>
    <property type="match status" value="1"/>
</dbReference>
<name>A0A1I0F692_9FIRM</name>
<organism evidence="9 10">
    <name type="scientific">[Clostridium] polysaccharolyticum</name>
    <dbReference type="NCBI Taxonomy" id="29364"/>
    <lineage>
        <taxon>Bacteria</taxon>
        <taxon>Bacillati</taxon>
        <taxon>Bacillota</taxon>
        <taxon>Clostridia</taxon>
        <taxon>Lachnospirales</taxon>
        <taxon>Lachnospiraceae</taxon>
    </lineage>
</organism>
<dbReference type="PANTHER" id="PTHR11063">
    <property type="entry name" value="GLUTAMATE SEMIALDEHYDE DEHYDROGENASE"/>
    <property type="match status" value="1"/>
</dbReference>
<evidence type="ECO:0000256" key="6">
    <source>
        <dbReference type="ARBA" id="ARBA00049024"/>
    </source>
</evidence>
<evidence type="ECO:0000256" key="5">
    <source>
        <dbReference type="ARBA" id="ARBA00023002"/>
    </source>
</evidence>
<dbReference type="PIRSF" id="PIRSF000151">
    <property type="entry name" value="GPR"/>
    <property type="match status" value="1"/>
</dbReference>
<keyword evidence="10" id="KW-1185">Reference proteome</keyword>
<dbReference type="Gene3D" id="3.40.605.10">
    <property type="entry name" value="Aldehyde Dehydrogenase, Chain A, domain 1"/>
    <property type="match status" value="1"/>
</dbReference>
<dbReference type="InterPro" id="IPR000965">
    <property type="entry name" value="GPR_dom"/>
</dbReference>
<dbReference type="InterPro" id="IPR020593">
    <property type="entry name" value="G-glutamylP_reductase_CS"/>
</dbReference>
<dbReference type="GO" id="GO:0055129">
    <property type="term" value="P:L-proline biosynthetic process"/>
    <property type="evidence" value="ECO:0007669"/>
    <property type="project" value="UniProtKB-UniRule"/>
</dbReference>
<dbReference type="NCBIfam" id="NF001221">
    <property type="entry name" value="PRK00197.1"/>
    <property type="match status" value="1"/>
</dbReference>
<keyword evidence="2 7" id="KW-0028">Amino-acid biosynthesis</keyword>
<dbReference type="NCBIfam" id="TIGR00407">
    <property type="entry name" value="proA"/>
    <property type="match status" value="1"/>
</dbReference>
<comment type="pathway">
    <text evidence="1 7">Amino-acid biosynthesis; L-proline biosynthesis; L-glutamate 5-semialdehyde from L-glutamate: step 2/2.</text>
</comment>
<comment type="subcellular location">
    <subcellularLocation>
        <location evidence="7">Cytoplasm</location>
    </subcellularLocation>
</comment>
<evidence type="ECO:0000256" key="7">
    <source>
        <dbReference type="HAMAP-Rule" id="MF_00412"/>
    </source>
</evidence>
<evidence type="ECO:0000313" key="9">
    <source>
        <dbReference type="EMBL" id="SET53373.1"/>
    </source>
</evidence>
<dbReference type="OrthoDB" id="9809970at2"/>
<keyword evidence="7" id="KW-0963">Cytoplasm</keyword>
<keyword evidence="5 7" id="KW-0560">Oxidoreductase</keyword>
<dbReference type="AlphaFoldDB" id="A0A1I0F692"/>
<dbReference type="HAMAP" id="MF_00412">
    <property type="entry name" value="ProA"/>
    <property type="match status" value="1"/>
</dbReference>
<reference evidence="9 10" key="1">
    <citation type="submission" date="2016-10" db="EMBL/GenBank/DDBJ databases">
        <authorList>
            <person name="de Groot N.N."/>
        </authorList>
    </citation>
    <scope>NUCLEOTIDE SEQUENCE [LARGE SCALE GENOMIC DNA]</scope>
    <source>
        <strain evidence="9 10">DSM 1801</strain>
    </source>
</reference>
<evidence type="ECO:0000313" key="10">
    <source>
        <dbReference type="Proteomes" id="UP000199800"/>
    </source>
</evidence>
<dbReference type="UniPathway" id="UPA00098">
    <property type="reaction ID" value="UER00360"/>
</dbReference>
<keyword evidence="4 7" id="KW-0521">NADP</keyword>
<dbReference type="SUPFAM" id="SSF53720">
    <property type="entry name" value="ALDH-like"/>
    <property type="match status" value="1"/>
</dbReference>
<dbReference type="GO" id="GO:0005737">
    <property type="term" value="C:cytoplasm"/>
    <property type="evidence" value="ECO:0007669"/>
    <property type="project" value="UniProtKB-SubCell"/>
</dbReference>
<dbReference type="InterPro" id="IPR015590">
    <property type="entry name" value="Aldehyde_DH_dom"/>
</dbReference>
<dbReference type="InterPro" id="IPR016163">
    <property type="entry name" value="Ald_DH_C"/>
</dbReference>
<evidence type="ECO:0000256" key="1">
    <source>
        <dbReference type="ARBA" id="ARBA00004985"/>
    </source>
</evidence>
<evidence type="ECO:0000259" key="8">
    <source>
        <dbReference type="Pfam" id="PF00171"/>
    </source>
</evidence>
<dbReference type="InterPro" id="IPR016161">
    <property type="entry name" value="Ald_DH/histidinol_DH"/>
</dbReference>
<feature type="domain" description="Aldehyde dehydrogenase" evidence="8">
    <location>
        <begin position="3"/>
        <end position="278"/>
    </location>
</feature>
<dbReference type="EC" id="1.2.1.41" evidence="7"/>
<evidence type="ECO:0000256" key="2">
    <source>
        <dbReference type="ARBA" id="ARBA00022605"/>
    </source>
</evidence>
<dbReference type="GO" id="GO:0050661">
    <property type="term" value="F:NADP binding"/>
    <property type="evidence" value="ECO:0007669"/>
    <property type="project" value="InterPro"/>
</dbReference>
<dbReference type="InterPro" id="IPR016162">
    <property type="entry name" value="Ald_DH_N"/>
</dbReference>
<dbReference type="RefSeq" id="WP_092478737.1">
    <property type="nucleotide sequence ID" value="NZ_FOHN01000028.1"/>
</dbReference>
<sequence length="426" mass="47308">MNIREALVEMKAQSPVLGATPVEKRNKALSCIIEELKADSAEIFKANKKDLEEAHKANLADSIIQRLKFNEKKLEGLVAGLADLIQLPDPLFKTTLARQLDEGLNMYRKTCPIGVIGIIFEARPDALVQISSLCIKSGNCAVLKGGSETFNTNRVLFQSIQKALVKAGISEHVLFQAEERTEISELLKYDEYVDLIIPRGSNAFVRYIMDNTKIPVLGHADGKCHIYVDTSADFEKALKIIVDSKTQYVSVCNAVEALLVNRTIAKEFLPLLAKVLADNHVTVKGNKEVSDYINCDVVEDAELVKEYLDYIVSVRIVEDEAEAIQYINKNGSHHTDCIIAEDKEAVAQFMRLVDSAGVYNNCSTRFADGYRYGFGAEVGVSTVKIHARGPVGLEGMVTYKYEIYGDGHIVDDYASGKKEFHFKELD</sequence>
<evidence type="ECO:0000256" key="4">
    <source>
        <dbReference type="ARBA" id="ARBA00022857"/>
    </source>
</evidence>
<dbReference type="EMBL" id="FOHN01000028">
    <property type="protein sequence ID" value="SET53373.1"/>
    <property type="molecule type" value="Genomic_DNA"/>
</dbReference>
<dbReference type="CDD" id="cd07079">
    <property type="entry name" value="ALDH_F18-19_ProA-GPR"/>
    <property type="match status" value="1"/>
</dbReference>
<dbReference type="GO" id="GO:0004350">
    <property type="term" value="F:glutamate-5-semialdehyde dehydrogenase activity"/>
    <property type="evidence" value="ECO:0007669"/>
    <property type="project" value="UniProtKB-UniRule"/>
</dbReference>